<accession>A0A921KCI3</accession>
<dbReference type="AlphaFoldDB" id="A0A921KCI3"/>
<dbReference type="Gene3D" id="1.10.10.10">
    <property type="entry name" value="Winged helix-like DNA-binding domain superfamily/Winged helix DNA-binding domain"/>
    <property type="match status" value="1"/>
</dbReference>
<dbReference type="GO" id="GO:0003677">
    <property type="term" value="F:DNA binding"/>
    <property type="evidence" value="ECO:0007669"/>
    <property type="project" value="UniProtKB-KW"/>
</dbReference>
<keyword evidence="1" id="KW-0805">Transcription regulation</keyword>
<evidence type="ECO:0000313" key="6">
    <source>
        <dbReference type="Proteomes" id="UP000698173"/>
    </source>
</evidence>
<dbReference type="CDD" id="cd07377">
    <property type="entry name" value="WHTH_GntR"/>
    <property type="match status" value="1"/>
</dbReference>
<dbReference type="Proteomes" id="UP000698173">
    <property type="component" value="Unassembled WGS sequence"/>
</dbReference>
<evidence type="ECO:0000259" key="4">
    <source>
        <dbReference type="PROSITE" id="PS50949"/>
    </source>
</evidence>
<protein>
    <submittedName>
        <fullName evidence="5">GntR family transcriptional regulator</fullName>
    </submittedName>
</protein>
<evidence type="ECO:0000256" key="1">
    <source>
        <dbReference type="ARBA" id="ARBA00023015"/>
    </source>
</evidence>
<feature type="domain" description="HTH gntR-type" evidence="4">
    <location>
        <begin position="5"/>
        <end position="73"/>
    </location>
</feature>
<evidence type="ECO:0000313" key="5">
    <source>
        <dbReference type="EMBL" id="HJF31016.1"/>
    </source>
</evidence>
<dbReference type="GO" id="GO:0003700">
    <property type="term" value="F:DNA-binding transcription factor activity"/>
    <property type="evidence" value="ECO:0007669"/>
    <property type="project" value="InterPro"/>
</dbReference>
<reference evidence="5" key="2">
    <citation type="submission" date="2021-09" db="EMBL/GenBank/DDBJ databases">
        <authorList>
            <person name="Gilroy R."/>
        </authorList>
    </citation>
    <scope>NUCLEOTIDE SEQUENCE</scope>
    <source>
        <strain evidence="5">CHK171-7178</strain>
    </source>
</reference>
<comment type="caution">
    <text evidence="5">The sequence shown here is derived from an EMBL/GenBank/DDBJ whole genome shotgun (WGS) entry which is preliminary data.</text>
</comment>
<keyword evidence="2" id="KW-0238">DNA-binding</keyword>
<dbReference type="InterPro" id="IPR036388">
    <property type="entry name" value="WH-like_DNA-bd_sf"/>
</dbReference>
<name>A0A921KCI3_SPOPS</name>
<dbReference type="InterPro" id="IPR000524">
    <property type="entry name" value="Tscrpt_reg_HTH_GntR"/>
</dbReference>
<organism evidence="5 6">
    <name type="scientific">Sporosarcina psychrophila</name>
    <name type="common">Bacillus psychrophilus</name>
    <dbReference type="NCBI Taxonomy" id="1476"/>
    <lineage>
        <taxon>Bacteria</taxon>
        <taxon>Bacillati</taxon>
        <taxon>Bacillota</taxon>
        <taxon>Bacilli</taxon>
        <taxon>Bacillales</taxon>
        <taxon>Caryophanaceae</taxon>
        <taxon>Sporosarcina</taxon>
    </lineage>
</organism>
<reference evidence="5" key="1">
    <citation type="journal article" date="2021" name="PeerJ">
        <title>Extensive microbial diversity within the chicken gut microbiome revealed by metagenomics and culture.</title>
        <authorList>
            <person name="Gilroy R."/>
            <person name="Ravi A."/>
            <person name="Getino M."/>
            <person name="Pursley I."/>
            <person name="Horton D.L."/>
            <person name="Alikhan N.F."/>
            <person name="Baker D."/>
            <person name="Gharbi K."/>
            <person name="Hall N."/>
            <person name="Watson M."/>
            <person name="Adriaenssens E.M."/>
            <person name="Foster-Nyarko E."/>
            <person name="Jarju S."/>
            <person name="Secka A."/>
            <person name="Antonio M."/>
            <person name="Oren A."/>
            <person name="Chaudhuri R.R."/>
            <person name="La Ragione R."/>
            <person name="Hildebrand F."/>
            <person name="Pallen M.J."/>
        </authorList>
    </citation>
    <scope>NUCLEOTIDE SEQUENCE</scope>
    <source>
        <strain evidence="5">CHK171-7178</strain>
    </source>
</reference>
<dbReference type="EMBL" id="DYWT01000074">
    <property type="protein sequence ID" value="HJF31016.1"/>
    <property type="molecule type" value="Genomic_DNA"/>
</dbReference>
<keyword evidence="3" id="KW-0804">Transcription</keyword>
<proteinExistence type="predicted"/>
<evidence type="ECO:0000256" key="3">
    <source>
        <dbReference type="ARBA" id="ARBA00023163"/>
    </source>
</evidence>
<dbReference type="SUPFAM" id="SSF46785">
    <property type="entry name" value="Winged helix' DNA-binding domain"/>
    <property type="match status" value="1"/>
</dbReference>
<gene>
    <name evidence="5" type="ORF">K8V56_04450</name>
</gene>
<evidence type="ECO:0000256" key="2">
    <source>
        <dbReference type="ARBA" id="ARBA00023125"/>
    </source>
</evidence>
<dbReference type="PANTHER" id="PTHR38445">
    <property type="entry name" value="HTH-TYPE TRANSCRIPTIONAL REPRESSOR YTRA"/>
    <property type="match status" value="1"/>
</dbReference>
<dbReference type="InterPro" id="IPR036390">
    <property type="entry name" value="WH_DNA-bd_sf"/>
</dbReference>
<dbReference type="PANTHER" id="PTHR38445:SF10">
    <property type="entry name" value="GNTR-FAMILY TRANSCRIPTIONAL REGULATOR"/>
    <property type="match status" value="1"/>
</dbReference>
<dbReference type="PROSITE" id="PS50949">
    <property type="entry name" value="HTH_GNTR"/>
    <property type="match status" value="1"/>
</dbReference>
<sequence>MDGSKPIYVQIAEWIETEIIDGTLSPDEKVYSQYQLAELFNINPATAGKGLTLLLEAEVVYKRRGLGMFVIPDARSKLLAKRKEETLRRLIEELLNEATLLGVDDTHLLLMIEAERKRKKGE</sequence>